<name>A0ABT6YEW9_9BACT</name>
<protein>
    <submittedName>
        <fullName evidence="1">Type IX secretion system protein PorQ</fullName>
    </submittedName>
</protein>
<sequence>MLRRITEIILSVLLIGIGIDVFAQSNDTQAYSFLKIPTAPSVAALGGIQNNLKDVNGFFQNPALVDSAQKGKISLNFMPYFQQAKLLSATSNFAALGRSWGVGVQYLDYGDFATTDPLGNQQGQFKANDFALSLGTAQQQGNIRFGASLKLVGSTIEQYNSTALLADFGGIFIHPNQELSYSLVVKNFGFVLKDYSPTSNSQVPLDVQMGLHFKPINMPAKFSLMAHHLYKYDIAYTNPNVVVTDLNGNVISQKAGVVDQLAQHLVFGVELLFSKNLQALIGYNHLRNRELSLTKGSNFGGFSVGLRFKTKYLELSYSYSGYHASASANSFGLILDLKKIVK</sequence>
<dbReference type="NCBIfam" id="NF033709">
    <property type="entry name" value="PorV_fam"/>
    <property type="match status" value="1"/>
</dbReference>
<evidence type="ECO:0000313" key="1">
    <source>
        <dbReference type="EMBL" id="MDI9862142.1"/>
    </source>
</evidence>
<organism evidence="1 2">
    <name type="scientific">Flectobacillus roseus</name>
    <dbReference type="NCBI Taxonomy" id="502259"/>
    <lineage>
        <taxon>Bacteria</taxon>
        <taxon>Pseudomonadati</taxon>
        <taxon>Bacteroidota</taxon>
        <taxon>Cytophagia</taxon>
        <taxon>Cytophagales</taxon>
        <taxon>Flectobacillaceae</taxon>
        <taxon>Flectobacillus</taxon>
    </lineage>
</organism>
<dbReference type="EMBL" id="JASHIF010000026">
    <property type="protein sequence ID" value="MDI9862142.1"/>
    <property type="molecule type" value="Genomic_DNA"/>
</dbReference>
<comment type="caution">
    <text evidence="1">The sequence shown here is derived from an EMBL/GenBank/DDBJ whole genome shotgun (WGS) entry which is preliminary data.</text>
</comment>
<dbReference type="Proteomes" id="UP001236507">
    <property type="component" value="Unassembled WGS sequence"/>
</dbReference>
<evidence type="ECO:0000313" key="2">
    <source>
        <dbReference type="Proteomes" id="UP001236507"/>
    </source>
</evidence>
<gene>
    <name evidence="1" type="primary">porQ</name>
    <name evidence="1" type="ORF">QM524_23160</name>
</gene>
<accession>A0ABT6YEW9</accession>
<dbReference type="RefSeq" id="WP_283346425.1">
    <property type="nucleotide sequence ID" value="NZ_JASHIF010000026.1"/>
</dbReference>
<proteinExistence type="predicted"/>
<dbReference type="NCBIfam" id="NF033711">
    <property type="entry name" value="T9SS_PorQ"/>
    <property type="match status" value="1"/>
</dbReference>
<reference evidence="1 2" key="1">
    <citation type="submission" date="2023-05" db="EMBL/GenBank/DDBJ databases">
        <title>Novel species of genus Flectobacillus isolated from stream in China.</title>
        <authorList>
            <person name="Lu H."/>
        </authorList>
    </citation>
    <scope>NUCLEOTIDE SEQUENCE [LARGE SCALE GENOMIC DNA]</scope>
    <source>
        <strain evidence="1 2">KCTC 42575</strain>
    </source>
</reference>
<keyword evidence="2" id="KW-1185">Reference proteome</keyword>